<accession>A0A370DM22</accession>
<dbReference type="AlphaFoldDB" id="A0A370DM22"/>
<keyword evidence="2" id="KW-1185">Reference proteome</keyword>
<proteinExistence type="predicted"/>
<dbReference type="EMBL" id="QFXC01000002">
    <property type="protein sequence ID" value="RDH85965.1"/>
    <property type="molecule type" value="Genomic_DNA"/>
</dbReference>
<gene>
    <name evidence="1" type="ORF">DIZ80_00370</name>
</gene>
<organism evidence="1 2">
    <name type="scientific">endosymbiont of Galathealinum brachiosum</name>
    <dbReference type="NCBI Taxonomy" id="2200906"/>
    <lineage>
        <taxon>Bacteria</taxon>
        <taxon>Pseudomonadati</taxon>
        <taxon>Pseudomonadota</taxon>
        <taxon>Gammaproteobacteria</taxon>
        <taxon>sulfur-oxidizing symbionts</taxon>
    </lineage>
</organism>
<comment type="caution">
    <text evidence="1">The sequence shown here is derived from an EMBL/GenBank/DDBJ whole genome shotgun (WGS) entry which is preliminary data.</text>
</comment>
<name>A0A370DM22_9GAMM</name>
<dbReference type="Proteomes" id="UP000254266">
    <property type="component" value="Unassembled WGS sequence"/>
</dbReference>
<protein>
    <submittedName>
        <fullName evidence="1">Uncharacterized protein</fullName>
    </submittedName>
</protein>
<evidence type="ECO:0000313" key="2">
    <source>
        <dbReference type="Proteomes" id="UP000254266"/>
    </source>
</evidence>
<reference evidence="1 2" key="1">
    <citation type="journal article" date="2018" name="ISME J.">
        <title>Endosymbiont genomes yield clues of tubeworm success.</title>
        <authorList>
            <person name="Li Y."/>
            <person name="Liles M.R."/>
            <person name="Halanych K.M."/>
        </authorList>
    </citation>
    <scope>NUCLEOTIDE SEQUENCE [LARGE SCALE GENOMIC DNA]</scope>
    <source>
        <strain evidence="1">A1464</strain>
    </source>
</reference>
<sequence length="108" mass="12481">MCDDQFEKSSSKPAKLVEIPLRFHSFDVDDEQGLPTRFNDTQYKVRLIRYTGHLVHLLDNPPVFKPVCCGDDVHPDVFHEQVDNYLWVMGEIISGIFEMNQVGGKEKE</sequence>
<evidence type="ECO:0000313" key="1">
    <source>
        <dbReference type="EMBL" id="RDH85965.1"/>
    </source>
</evidence>